<dbReference type="SUPFAM" id="SSF52540">
    <property type="entry name" value="P-loop containing nucleoside triphosphate hydrolases"/>
    <property type="match status" value="4"/>
</dbReference>
<dbReference type="HAMAP" id="MF_00969">
    <property type="entry name" value="TRCF"/>
    <property type="match status" value="1"/>
</dbReference>
<evidence type="ECO:0000256" key="2">
    <source>
        <dbReference type="ARBA" id="ARBA00022490"/>
    </source>
</evidence>
<evidence type="ECO:0000256" key="3">
    <source>
        <dbReference type="ARBA" id="ARBA00022741"/>
    </source>
</evidence>
<evidence type="ECO:0000256" key="9">
    <source>
        <dbReference type="ARBA" id="ARBA00023204"/>
    </source>
</evidence>
<feature type="domain" description="Helicase C-terminal" evidence="15">
    <location>
        <begin position="823"/>
        <end position="977"/>
    </location>
</feature>
<dbReference type="InterPro" id="IPR036101">
    <property type="entry name" value="CarD-like/TRCF_RID_sf"/>
</dbReference>
<comment type="similarity">
    <text evidence="10 13">In the N-terminal section; belongs to the UvrB family.</text>
</comment>
<dbReference type="Pfam" id="PF17757">
    <property type="entry name" value="UvrB_inter"/>
    <property type="match status" value="1"/>
</dbReference>
<evidence type="ECO:0000259" key="14">
    <source>
        <dbReference type="PROSITE" id="PS51192"/>
    </source>
</evidence>
<dbReference type="InterPro" id="IPR001650">
    <property type="entry name" value="Helicase_C-like"/>
</dbReference>
<dbReference type="InterPro" id="IPR003711">
    <property type="entry name" value="CarD-like/TRCF_RID"/>
</dbReference>
<dbReference type="SUPFAM" id="SSF141259">
    <property type="entry name" value="CarD-like"/>
    <property type="match status" value="1"/>
</dbReference>
<dbReference type="PANTHER" id="PTHR47964">
    <property type="entry name" value="ATP-DEPENDENT DNA HELICASE HOMOLOG RECG, CHLOROPLASTIC"/>
    <property type="match status" value="1"/>
</dbReference>
<dbReference type="SMART" id="SM01058">
    <property type="entry name" value="CarD_TRCF"/>
    <property type="match status" value="1"/>
</dbReference>
<evidence type="ECO:0000256" key="6">
    <source>
        <dbReference type="ARBA" id="ARBA00022806"/>
    </source>
</evidence>
<evidence type="ECO:0000313" key="17">
    <source>
        <dbReference type="Proteomes" id="UP000215413"/>
    </source>
</evidence>
<dbReference type="GO" id="GO:0016787">
    <property type="term" value="F:hydrolase activity"/>
    <property type="evidence" value="ECO:0007669"/>
    <property type="project" value="UniProtKB-KW"/>
</dbReference>
<dbReference type="Gene3D" id="3.90.1150.50">
    <property type="entry name" value="Transcription-repair-coupling factor, D7 domain"/>
    <property type="match status" value="1"/>
</dbReference>
<evidence type="ECO:0000256" key="1">
    <source>
        <dbReference type="ARBA" id="ARBA00004496"/>
    </source>
</evidence>
<comment type="similarity">
    <text evidence="11 13">In the C-terminal section; belongs to the helicase family. RecG subfamily.</text>
</comment>
<dbReference type="InterPro" id="IPR014001">
    <property type="entry name" value="Helicase_ATP-bd"/>
</dbReference>
<dbReference type="Pfam" id="PF00270">
    <property type="entry name" value="DEAD"/>
    <property type="match status" value="1"/>
</dbReference>
<dbReference type="GO" id="GO:0005737">
    <property type="term" value="C:cytoplasm"/>
    <property type="evidence" value="ECO:0007669"/>
    <property type="project" value="UniProtKB-SubCell"/>
</dbReference>
<sequence>MNFLTKIYEDNTEFQGYLNSLSSDNSSIYIHGVIKEAFASFVYATSKNIDKPLVVVVEDNMRARNLTEYLNDIEDNICEFFPSRELNLYNARSLDDNAEDQRVNVLFKLLNNEKFIIVTTFDALTKKITKKSVAKKYSFTIKDTDLINLEELQEKLKVLKYERVDTIESKGQFAIRGGIVDIFPVHSRFPVRIELFDDEIDSMRFFEVSTQRSIEDCKFVDIISCSELIIEESKKESIINSIQKNLDKRVNHPIFGENIDNVKDKFEKLMEYIRSDLEYEIDLVSCFLTKKDYDTVFDYFLDDSIMLIEDLSRCYDIYKEKEKRFLEDFVYLVEKGEVLSKHEQSLIPISDILKLIKSKKSVNITSLVKRTRLIESNAMYQLKTLEAPNFNKNIDSLVENIKSNSLRGFKQIVFAANVERKNMLKDLFLTNGIPTLEAEDYNANIKSSQVLITQKNLPNGFEIKDPKYLIITYKEIFGREKQIRKRKKKKSTGQDIVNYSDLNIDDYVVHENHGIGQYKGIEKIDVNGIQKDYIVIQYKANDRLMIPTDQMNLVQKYIGGGNIKKPSLNKLSGNDWAKAKQKAKKSVDEMADDLVELYSKRAKLKGYQFSQDTEWQREFEDSFPYEETDSQVRSIEEIKTDMESDRPMDRLLCGDVGYGKTEVAIRACFKAIMDGKQVAFLVPTTILAQQHFNTIKERFRDYPIRVEMMSRFVSPARQKQIMKDVQRGLVDLLVGTHRILSKNLKFKDLGLLVIDEEQRFGVRHKEKLKSMRENVDVLTLSATPIPRTLQMGLTGIRDMSLLEEPPEDRTPISTYVTEYNPSLIRDAIIRELDRGGQIYFVYNRIEDIDQMEFKLKELVPELNIAIAHGRMNEKELENVMLDFQDGIYDLLLCTTIIETGLDIQNVNTMIIYNADKMGLSQLYQLKGRIGRSDRTSFAYFTYEGQKSLTEISEKRLMAIKDFTEFGSGFKIAMRDLELRGAGNLLGESQHGHIAKIGYDLYVKLLEQAVREAKGETISENKNTVTIEIKVNGYIPEDYISENETKIDIYKKIASIQDEDDYSEIIDELIDRFGDVPKPIVNIMDVSIIKAFCAKLSIESIKEIKGELFLQFSSPDKISLEKLKYLTENYKKEMRFDLSEKPKIILGFEDKNLRDPIEVLSILLKDNEK</sequence>
<accession>A0A233V765</accession>
<dbReference type="InterPro" id="IPR005118">
    <property type="entry name" value="TRCF_C"/>
</dbReference>
<dbReference type="EC" id="3.6.4.-" evidence="13"/>
<keyword evidence="4 13" id="KW-0227">DNA damage</keyword>
<dbReference type="GO" id="GO:0006355">
    <property type="term" value="P:regulation of DNA-templated transcription"/>
    <property type="evidence" value="ECO:0007669"/>
    <property type="project" value="UniProtKB-UniRule"/>
</dbReference>
<dbReference type="InterPro" id="IPR011545">
    <property type="entry name" value="DEAD/DEAH_box_helicase_dom"/>
</dbReference>
<evidence type="ECO:0000256" key="10">
    <source>
        <dbReference type="ARBA" id="ARBA00061104"/>
    </source>
</evidence>
<evidence type="ECO:0000256" key="13">
    <source>
        <dbReference type="HAMAP-Rule" id="MF_00969"/>
    </source>
</evidence>
<evidence type="ECO:0000256" key="8">
    <source>
        <dbReference type="ARBA" id="ARBA00023125"/>
    </source>
</evidence>
<evidence type="ECO:0000256" key="12">
    <source>
        <dbReference type="ARBA" id="ARBA00070128"/>
    </source>
</evidence>
<dbReference type="Pfam" id="PF00271">
    <property type="entry name" value="Helicase_C"/>
    <property type="match status" value="1"/>
</dbReference>
<dbReference type="EMBL" id="NDYC01000014">
    <property type="protein sequence ID" value="OXZ28236.1"/>
    <property type="molecule type" value="Genomic_DNA"/>
</dbReference>
<dbReference type="GO" id="GO:0003678">
    <property type="term" value="F:DNA helicase activity"/>
    <property type="evidence" value="ECO:0007669"/>
    <property type="project" value="TreeGrafter"/>
</dbReference>
<dbReference type="PANTHER" id="PTHR47964:SF1">
    <property type="entry name" value="ATP-DEPENDENT DNA HELICASE HOMOLOG RECG, CHLOROPLASTIC"/>
    <property type="match status" value="1"/>
</dbReference>
<dbReference type="SMART" id="SM00487">
    <property type="entry name" value="DEXDc"/>
    <property type="match status" value="1"/>
</dbReference>
<dbReference type="InterPro" id="IPR047112">
    <property type="entry name" value="RecG/Mfd"/>
</dbReference>
<dbReference type="SUPFAM" id="SSF143517">
    <property type="entry name" value="TRCF domain-like"/>
    <property type="match status" value="1"/>
</dbReference>
<dbReference type="Gene3D" id="3.30.2060.10">
    <property type="entry name" value="Penicillin-binding protein 1b domain"/>
    <property type="match status" value="1"/>
</dbReference>
<comment type="caution">
    <text evidence="16">The sequence shown here is derived from an EMBL/GenBank/DDBJ whole genome shotgun (WGS) entry which is preliminary data.</text>
</comment>
<dbReference type="PROSITE" id="PS51192">
    <property type="entry name" value="HELICASE_ATP_BIND_1"/>
    <property type="match status" value="1"/>
</dbReference>
<dbReference type="InterPro" id="IPR041471">
    <property type="entry name" value="UvrB_inter"/>
</dbReference>
<keyword evidence="6" id="KW-0347">Helicase</keyword>
<dbReference type="SMART" id="SM00490">
    <property type="entry name" value="HELICc"/>
    <property type="match status" value="1"/>
</dbReference>
<evidence type="ECO:0000256" key="11">
    <source>
        <dbReference type="ARBA" id="ARBA00061399"/>
    </source>
</evidence>
<dbReference type="CDD" id="cd17991">
    <property type="entry name" value="DEXHc_TRCF"/>
    <property type="match status" value="1"/>
</dbReference>
<evidence type="ECO:0000313" key="16">
    <source>
        <dbReference type="EMBL" id="OXZ28236.1"/>
    </source>
</evidence>
<keyword evidence="9 13" id="KW-0234">DNA repair</keyword>
<dbReference type="Pfam" id="PF02559">
    <property type="entry name" value="CarD_TRCF_RID"/>
    <property type="match status" value="1"/>
</dbReference>
<evidence type="ECO:0000256" key="4">
    <source>
        <dbReference type="ARBA" id="ARBA00022763"/>
    </source>
</evidence>
<keyword evidence="8 13" id="KW-0238">DNA-binding</keyword>
<dbReference type="Pfam" id="PF03461">
    <property type="entry name" value="TRCF"/>
    <property type="match status" value="1"/>
</dbReference>
<proteinExistence type="inferred from homology"/>
<dbReference type="InterPro" id="IPR037235">
    <property type="entry name" value="TRCF-like_C_D7"/>
</dbReference>
<evidence type="ECO:0000256" key="5">
    <source>
        <dbReference type="ARBA" id="ARBA00022801"/>
    </source>
</evidence>
<comment type="function">
    <text evidence="13">Couples transcription and DNA repair by recognizing RNA polymerase (RNAP) stalled at DNA lesions. Mediates ATP-dependent release of RNAP and its truncated transcript from the DNA, and recruitment of nucleotide excision repair machinery to the damaged site.</text>
</comment>
<dbReference type="Gene3D" id="3.40.50.11180">
    <property type="match status" value="1"/>
</dbReference>
<dbReference type="NCBIfam" id="TIGR00580">
    <property type="entry name" value="mfd"/>
    <property type="match status" value="1"/>
</dbReference>
<dbReference type="Proteomes" id="UP000215413">
    <property type="component" value="Unassembled WGS sequence"/>
</dbReference>
<keyword evidence="7 13" id="KW-0067">ATP-binding</keyword>
<organism evidence="16 17">
    <name type="scientific">Finegoldia magna</name>
    <name type="common">Peptostreptococcus magnus</name>
    <dbReference type="NCBI Taxonomy" id="1260"/>
    <lineage>
        <taxon>Bacteria</taxon>
        <taxon>Bacillati</taxon>
        <taxon>Bacillota</taxon>
        <taxon>Tissierellia</taxon>
        <taxon>Tissierellales</taxon>
        <taxon>Peptoniphilaceae</taxon>
        <taxon>Finegoldia</taxon>
    </lineage>
</organism>
<gene>
    <name evidence="13" type="primary">mfd</name>
    <name evidence="16" type="ORF">B9N49_02740</name>
</gene>
<dbReference type="GO" id="GO:0003684">
    <property type="term" value="F:damaged DNA binding"/>
    <property type="evidence" value="ECO:0007669"/>
    <property type="project" value="InterPro"/>
</dbReference>
<keyword evidence="2 13" id="KW-0963">Cytoplasm</keyword>
<dbReference type="RefSeq" id="WP_094205429.1">
    <property type="nucleotide sequence ID" value="NZ_CAUPKI010000003.1"/>
</dbReference>
<dbReference type="AlphaFoldDB" id="A0A233V765"/>
<dbReference type="PROSITE" id="PS51194">
    <property type="entry name" value="HELICASE_CTER"/>
    <property type="match status" value="1"/>
</dbReference>
<keyword evidence="3 13" id="KW-0547">Nucleotide-binding</keyword>
<dbReference type="Gene3D" id="3.40.50.300">
    <property type="entry name" value="P-loop containing nucleotide triphosphate hydrolases"/>
    <property type="match status" value="2"/>
</dbReference>
<dbReference type="FunFam" id="3.40.50.300:FF:000546">
    <property type="entry name" value="Transcription-repair-coupling factor"/>
    <property type="match status" value="1"/>
</dbReference>
<protein>
    <recommendedName>
        <fullName evidence="12 13">Transcription-repair-coupling factor</fullName>
        <shortName evidence="13">TRCF</shortName>
        <ecNumber evidence="13">3.6.4.-</ecNumber>
    </recommendedName>
</protein>
<evidence type="ECO:0000256" key="7">
    <source>
        <dbReference type="ARBA" id="ARBA00022840"/>
    </source>
</evidence>
<keyword evidence="5 13" id="KW-0378">Hydrolase</keyword>
<feature type="domain" description="Helicase ATP-binding" evidence="14">
    <location>
        <begin position="641"/>
        <end position="802"/>
    </location>
</feature>
<dbReference type="GO" id="GO:0000716">
    <property type="term" value="P:transcription-coupled nucleotide-excision repair, DNA damage recognition"/>
    <property type="evidence" value="ECO:0007669"/>
    <property type="project" value="UniProtKB-UniRule"/>
</dbReference>
<dbReference type="GO" id="GO:0005524">
    <property type="term" value="F:ATP binding"/>
    <property type="evidence" value="ECO:0007669"/>
    <property type="project" value="UniProtKB-UniRule"/>
</dbReference>
<dbReference type="SMART" id="SM00982">
    <property type="entry name" value="TRCF"/>
    <property type="match status" value="1"/>
</dbReference>
<dbReference type="InterPro" id="IPR004576">
    <property type="entry name" value="Mfd"/>
</dbReference>
<reference evidence="17" key="1">
    <citation type="submission" date="2017-04" db="EMBL/GenBank/DDBJ databases">
        <title>Finegoldia magna isolated from orthopedic joint implant-associated infections.</title>
        <authorList>
            <person name="Bjorklund S."/>
            <person name="Bruggemann H."/>
            <person name="Jensen A."/>
            <person name="Hellmark B."/>
            <person name="Soderquist B."/>
        </authorList>
    </citation>
    <scope>NUCLEOTIDE SEQUENCE [LARGE SCALE GENOMIC DNA]</scope>
    <source>
        <strain evidence="17">CCUG 54800</strain>
    </source>
</reference>
<name>A0A233V765_FINMA</name>
<dbReference type="Gene3D" id="2.40.10.170">
    <property type="match status" value="1"/>
</dbReference>
<evidence type="ECO:0000259" key="15">
    <source>
        <dbReference type="PROSITE" id="PS51194"/>
    </source>
</evidence>
<comment type="subcellular location">
    <subcellularLocation>
        <location evidence="1 13">Cytoplasm</location>
    </subcellularLocation>
</comment>
<dbReference type="InterPro" id="IPR027417">
    <property type="entry name" value="P-loop_NTPase"/>
</dbReference>